<organism evidence="1 2">
    <name type="scientific">Polaribacter marinivivus</name>
    <dbReference type="NCBI Taxonomy" id="1524260"/>
    <lineage>
        <taxon>Bacteria</taxon>
        <taxon>Pseudomonadati</taxon>
        <taxon>Bacteroidota</taxon>
        <taxon>Flavobacteriia</taxon>
        <taxon>Flavobacteriales</taxon>
        <taxon>Flavobacteriaceae</taxon>
    </lineage>
</organism>
<dbReference type="Proteomes" id="UP001595826">
    <property type="component" value="Unassembled WGS sequence"/>
</dbReference>
<name>A0ABV8R9B9_9FLAO</name>
<evidence type="ECO:0000313" key="1">
    <source>
        <dbReference type="EMBL" id="MFC4269061.1"/>
    </source>
</evidence>
<reference evidence="2" key="1">
    <citation type="journal article" date="2019" name="Int. J. Syst. Evol. Microbiol.">
        <title>The Global Catalogue of Microorganisms (GCM) 10K type strain sequencing project: providing services to taxonomists for standard genome sequencing and annotation.</title>
        <authorList>
            <consortium name="The Broad Institute Genomics Platform"/>
            <consortium name="The Broad Institute Genome Sequencing Center for Infectious Disease"/>
            <person name="Wu L."/>
            <person name="Ma J."/>
        </authorList>
    </citation>
    <scope>NUCLEOTIDE SEQUENCE [LARGE SCALE GENOMIC DNA]</scope>
    <source>
        <strain evidence="2">CECT 8655</strain>
    </source>
</reference>
<sequence length="290" mass="33818">MHSFAVQRTLYVDGFNNILGSPMKEDKLLKFAERNSFNTLILYQLNKVDKRFPLTDPIKNSTLAKFISKAKLKFGIPNIGASGEAASFFINKIDIYNKSRKKREEKFDIYNLEYEYWSSKASGIDGYYCINYLEENMIPCGREGSFKFFIDNLKDLKKLTSNSKHKVEVEAYASFYTPNEIKEIIKNCDRLSIRAFGKNPKLSYSSARRNLDYLFKTKSKIKTSILFSTTMSNLGRWLKFDSLDKGESLFIREMNIDNSLIEKNVNIKSFSYHVYSDLEKSLSYYSYRKN</sequence>
<gene>
    <name evidence="1" type="ORF">ACFOWD_09115</name>
</gene>
<protein>
    <submittedName>
        <fullName evidence="1">Uncharacterized protein</fullName>
    </submittedName>
</protein>
<comment type="caution">
    <text evidence="1">The sequence shown here is derived from an EMBL/GenBank/DDBJ whole genome shotgun (WGS) entry which is preliminary data.</text>
</comment>
<accession>A0ABV8R9B9</accession>
<keyword evidence="2" id="KW-1185">Reference proteome</keyword>
<proteinExistence type="predicted"/>
<evidence type="ECO:0000313" key="2">
    <source>
        <dbReference type="Proteomes" id="UP001595826"/>
    </source>
</evidence>
<dbReference type="RefSeq" id="WP_377409958.1">
    <property type="nucleotide sequence ID" value="NZ_JBHSCY010000002.1"/>
</dbReference>
<dbReference type="EMBL" id="JBHSCY010000002">
    <property type="protein sequence ID" value="MFC4269061.1"/>
    <property type="molecule type" value="Genomic_DNA"/>
</dbReference>